<organism evidence="1 2">
    <name type="scientific">Mucilaginibacter litoreus</name>
    <dbReference type="NCBI Taxonomy" id="1048221"/>
    <lineage>
        <taxon>Bacteria</taxon>
        <taxon>Pseudomonadati</taxon>
        <taxon>Bacteroidota</taxon>
        <taxon>Sphingobacteriia</taxon>
        <taxon>Sphingobacteriales</taxon>
        <taxon>Sphingobacteriaceae</taxon>
        <taxon>Mucilaginibacter</taxon>
    </lineage>
</organism>
<protein>
    <recommendedName>
        <fullName evidence="3">DUF3352 domain-containing protein</fullName>
    </recommendedName>
</protein>
<evidence type="ECO:0008006" key="3">
    <source>
        <dbReference type="Google" id="ProtNLM"/>
    </source>
</evidence>
<dbReference type="EMBL" id="JBHTHZ010000005">
    <property type="protein sequence ID" value="MFD0794167.1"/>
    <property type="molecule type" value="Genomic_DNA"/>
</dbReference>
<evidence type="ECO:0000313" key="2">
    <source>
        <dbReference type="Proteomes" id="UP001597010"/>
    </source>
</evidence>
<keyword evidence="2" id="KW-1185">Reference proteome</keyword>
<sequence>MKRLIALTLILVAATAYVTVKYFNNLNTSGAHAGNIIRTIPADAALVFEFTNEKSFYDIYSGNDLLNNLIGDEQAKDLDTVRKVLLGNNTIKSFFDDRNVFISVHPTKQEGINLLLTTSAKEMDIDQLIDLSKASGAKMLVTPLKIDNKPGFTIFFNSIKKRLYLINIDGGIFSASFSKELIASAAAYKPNRGKLPFMLLPDKQTANSLANLYVNYKHTDLLFEQLFKHKNIDIFKPFRLLPAQAALNINFKNDAVMFSGYTNIDNDEPASYLNIFTNQQPVENSLKSIYPSTTAYALNMAVSDVKKFAAGLTRFHDNAGLKAEREALFAKIKGETGISLKKEFEQLLGNEFAFVTTRYGERFALIAVKNGSNLRPVMTNISNMVNDDVGQFNYNKLPYFLLGDAFNAFRKPYFRVIDNYLILANTAKEIESYNDTYFNRKFLNKMDDHRRFDNLLAEKSNVSFFLQFRNAQQILKAGLKDEYYAAYKNNNLSWKKFYAASYQFAASDKNFYTNFCLLLNQPDTTANKNLN</sequence>
<dbReference type="Proteomes" id="UP001597010">
    <property type="component" value="Unassembled WGS sequence"/>
</dbReference>
<name>A0ABW3ASY9_9SPHI</name>
<gene>
    <name evidence="1" type="ORF">ACFQZX_11100</name>
</gene>
<dbReference type="RefSeq" id="WP_377115063.1">
    <property type="nucleotide sequence ID" value="NZ_JBHTHZ010000005.1"/>
</dbReference>
<proteinExistence type="predicted"/>
<accession>A0ABW3ASY9</accession>
<comment type="caution">
    <text evidence="1">The sequence shown here is derived from an EMBL/GenBank/DDBJ whole genome shotgun (WGS) entry which is preliminary data.</text>
</comment>
<evidence type="ECO:0000313" key="1">
    <source>
        <dbReference type="EMBL" id="MFD0794167.1"/>
    </source>
</evidence>
<reference evidence="2" key="1">
    <citation type="journal article" date="2019" name="Int. J. Syst. Evol. Microbiol.">
        <title>The Global Catalogue of Microorganisms (GCM) 10K type strain sequencing project: providing services to taxonomists for standard genome sequencing and annotation.</title>
        <authorList>
            <consortium name="The Broad Institute Genomics Platform"/>
            <consortium name="The Broad Institute Genome Sequencing Center for Infectious Disease"/>
            <person name="Wu L."/>
            <person name="Ma J."/>
        </authorList>
    </citation>
    <scope>NUCLEOTIDE SEQUENCE [LARGE SCALE GENOMIC DNA]</scope>
    <source>
        <strain evidence="2">CCUG 61484</strain>
    </source>
</reference>